<evidence type="ECO:0000256" key="7">
    <source>
        <dbReference type="ARBA" id="ARBA00022840"/>
    </source>
</evidence>
<feature type="chain" id="PRO_5031010320" description="ABC transporter domain-containing protein" evidence="10">
    <location>
        <begin position="22"/>
        <end position="555"/>
    </location>
</feature>
<dbReference type="CDD" id="cd03263">
    <property type="entry name" value="ABC_subfamily_A"/>
    <property type="match status" value="1"/>
</dbReference>
<dbReference type="Gene3D" id="3.40.50.300">
    <property type="entry name" value="P-loop containing nucleotide triphosphate hydrolases"/>
    <property type="match status" value="1"/>
</dbReference>
<keyword evidence="3" id="KW-0813">Transport</keyword>
<reference evidence="12" key="1">
    <citation type="submission" date="2021-01" db="EMBL/GenBank/DDBJ databases">
        <authorList>
            <person name="Corre E."/>
            <person name="Pelletier E."/>
            <person name="Niang G."/>
            <person name="Scheremetjew M."/>
            <person name="Finn R."/>
            <person name="Kale V."/>
            <person name="Holt S."/>
            <person name="Cochrane G."/>
            <person name="Meng A."/>
            <person name="Brown T."/>
            <person name="Cohen L."/>
        </authorList>
    </citation>
    <scope>NUCLEOTIDE SEQUENCE</scope>
    <source>
        <strain evidence="12">RCC3387</strain>
    </source>
</reference>
<evidence type="ECO:0000256" key="5">
    <source>
        <dbReference type="ARBA" id="ARBA00022737"/>
    </source>
</evidence>
<dbReference type="Pfam" id="PF00005">
    <property type="entry name" value="ABC_tran"/>
    <property type="match status" value="1"/>
</dbReference>
<dbReference type="PROSITE" id="PS00211">
    <property type="entry name" value="ABC_TRANSPORTER_1"/>
    <property type="match status" value="1"/>
</dbReference>
<evidence type="ECO:0000256" key="2">
    <source>
        <dbReference type="ARBA" id="ARBA00008869"/>
    </source>
</evidence>
<dbReference type="GO" id="GO:0016020">
    <property type="term" value="C:membrane"/>
    <property type="evidence" value="ECO:0007669"/>
    <property type="project" value="UniProtKB-SubCell"/>
</dbReference>
<feature type="signal peptide" evidence="10">
    <location>
        <begin position="1"/>
        <end position="21"/>
    </location>
</feature>
<keyword evidence="5" id="KW-0677">Repeat</keyword>
<dbReference type="InterPro" id="IPR027417">
    <property type="entry name" value="P-loop_NTPase"/>
</dbReference>
<evidence type="ECO:0000313" key="12">
    <source>
        <dbReference type="EMBL" id="CAD9629651.1"/>
    </source>
</evidence>
<keyword evidence="6" id="KW-0547">Nucleotide-binding</keyword>
<dbReference type="GO" id="GO:0140359">
    <property type="term" value="F:ABC-type transporter activity"/>
    <property type="evidence" value="ECO:0007669"/>
    <property type="project" value="InterPro"/>
</dbReference>
<evidence type="ECO:0000256" key="1">
    <source>
        <dbReference type="ARBA" id="ARBA00004141"/>
    </source>
</evidence>
<dbReference type="EMBL" id="HBGW01077800">
    <property type="protein sequence ID" value="CAD9629651.1"/>
    <property type="molecule type" value="Transcribed_RNA"/>
</dbReference>
<dbReference type="GO" id="GO:0016887">
    <property type="term" value="F:ATP hydrolysis activity"/>
    <property type="evidence" value="ECO:0007669"/>
    <property type="project" value="InterPro"/>
</dbReference>
<keyword evidence="10" id="KW-0732">Signal</keyword>
<keyword evidence="8" id="KW-1133">Transmembrane helix</keyword>
<keyword evidence="7" id="KW-0067">ATP-binding</keyword>
<proteinExistence type="inferred from homology"/>
<feature type="domain" description="ABC transporter" evidence="11">
    <location>
        <begin position="88"/>
        <end position="327"/>
    </location>
</feature>
<dbReference type="GO" id="GO:0005524">
    <property type="term" value="F:ATP binding"/>
    <property type="evidence" value="ECO:0007669"/>
    <property type="project" value="UniProtKB-KW"/>
</dbReference>
<evidence type="ECO:0000256" key="9">
    <source>
        <dbReference type="ARBA" id="ARBA00023136"/>
    </source>
</evidence>
<evidence type="ECO:0000259" key="11">
    <source>
        <dbReference type="PROSITE" id="PS50893"/>
    </source>
</evidence>
<sequence length="555" mass="60736">MFYFLLVVFIDFLQIHPFLRSKFQYWAAPVPKPREWEDSDVLEQAITMPGPQQSACHIKGVRKVYGPTGTRKLKASCCGIQGIWCYGARGEKISCCAAGPMGRVTHAVKGVDLALKRGEVFGLLGANGAGKSSLFNMLAGILSPTEGDVFVNGEDMSTGAGSNRARKQIGYCPQENNLLDLMTAREHLVFYCHLKGVPRQNVSRVVEAKLQQLGLMPHARNYAANLSGGNKRKLMVAIALIGDPPTVLADEPSAGMDPVARRFMWSVIQRVSSHQKRSSVLLSTHSMEECEALCHRSTIMVNGVLRCIGSNRAIRQRYGTGFELMAKVARPTEESLVGLMKSWQIPEDAQQTNTTAVMMFNQMVQAAQASQDGYMVAALTGPSSPWSEHGQHAGVSPRVVAEWWLLTATFRGLHSFIWRSCGGREGKAELVDWHGQMARYKLGWGSSLAELFRVLEDNKDILHVSEYSLSATTLEQIFNRFVREQEVSNLEDTVVGHPIKTVGPVETSTVNHTRFLELAQEVSCPVAVATVVKAAAAGEAEEGAPGEDPIPVVPA</sequence>
<comment type="similarity">
    <text evidence="2">Belongs to the ABC transporter superfamily. ABCA family.</text>
</comment>
<dbReference type="GO" id="GO:0005319">
    <property type="term" value="F:lipid transporter activity"/>
    <property type="evidence" value="ECO:0007669"/>
    <property type="project" value="TreeGrafter"/>
</dbReference>
<dbReference type="FunFam" id="3.40.50.300:FF:000335">
    <property type="entry name" value="ATP binding cassette subfamily A member 5"/>
    <property type="match status" value="1"/>
</dbReference>
<dbReference type="InterPro" id="IPR026082">
    <property type="entry name" value="ABCA"/>
</dbReference>
<dbReference type="InterPro" id="IPR003593">
    <property type="entry name" value="AAA+_ATPase"/>
</dbReference>
<gene>
    <name evidence="12" type="ORF">BRAN1462_LOCUS49444</name>
</gene>
<organism evidence="12">
    <name type="scientific">Zooxanthella nutricula</name>
    <dbReference type="NCBI Taxonomy" id="1333877"/>
    <lineage>
        <taxon>Eukaryota</taxon>
        <taxon>Sar</taxon>
        <taxon>Alveolata</taxon>
        <taxon>Dinophyceae</taxon>
        <taxon>Peridiniales</taxon>
        <taxon>Peridiniales incertae sedis</taxon>
        <taxon>Zooxanthella</taxon>
    </lineage>
</organism>
<evidence type="ECO:0000256" key="8">
    <source>
        <dbReference type="ARBA" id="ARBA00022989"/>
    </source>
</evidence>
<dbReference type="PANTHER" id="PTHR19229">
    <property type="entry name" value="ATP-BINDING CASSETTE TRANSPORTER SUBFAMILY A ABCA"/>
    <property type="match status" value="1"/>
</dbReference>
<evidence type="ECO:0000256" key="3">
    <source>
        <dbReference type="ARBA" id="ARBA00022448"/>
    </source>
</evidence>
<dbReference type="InterPro" id="IPR017871">
    <property type="entry name" value="ABC_transporter-like_CS"/>
</dbReference>
<evidence type="ECO:0000256" key="10">
    <source>
        <dbReference type="SAM" id="SignalP"/>
    </source>
</evidence>
<protein>
    <recommendedName>
        <fullName evidence="11">ABC transporter domain-containing protein</fullName>
    </recommendedName>
</protein>
<dbReference type="InterPro" id="IPR003439">
    <property type="entry name" value="ABC_transporter-like_ATP-bd"/>
</dbReference>
<dbReference type="PANTHER" id="PTHR19229:SF36">
    <property type="entry name" value="ATP-BINDING CASSETTE SUB-FAMILY A MEMBER 2"/>
    <property type="match status" value="1"/>
</dbReference>
<comment type="subcellular location">
    <subcellularLocation>
        <location evidence="1">Membrane</location>
        <topology evidence="1">Multi-pass membrane protein</topology>
    </subcellularLocation>
</comment>
<keyword evidence="9" id="KW-0472">Membrane</keyword>
<evidence type="ECO:0000256" key="6">
    <source>
        <dbReference type="ARBA" id="ARBA00022741"/>
    </source>
</evidence>
<dbReference type="SUPFAM" id="SSF52540">
    <property type="entry name" value="P-loop containing nucleoside triphosphate hydrolases"/>
    <property type="match status" value="1"/>
</dbReference>
<keyword evidence="4" id="KW-0812">Transmembrane</keyword>
<dbReference type="AlphaFoldDB" id="A0A7S2Q156"/>
<evidence type="ECO:0000256" key="4">
    <source>
        <dbReference type="ARBA" id="ARBA00022692"/>
    </source>
</evidence>
<dbReference type="PROSITE" id="PS50893">
    <property type="entry name" value="ABC_TRANSPORTER_2"/>
    <property type="match status" value="1"/>
</dbReference>
<name>A0A7S2Q156_9DINO</name>
<accession>A0A7S2Q156</accession>
<dbReference type="SMART" id="SM00382">
    <property type="entry name" value="AAA"/>
    <property type="match status" value="1"/>
</dbReference>